<reference evidence="1 2" key="1">
    <citation type="submission" date="2016-03" db="EMBL/GenBank/DDBJ databases">
        <title>Genome sequence of Providencia stuartii strain, isolated from the salivary glands of larval Lucilia sericata.</title>
        <authorList>
            <person name="Yuan Y."/>
            <person name="Zhang Y."/>
            <person name="Fu S."/>
            <person name="Crippen T.L."/>
            <person name="Visi D."/>
            <person name="Benbow M.E."/>
            <person name="Allen M."/>
            <person name="Tomberlin J.K."/>
            <person name="Sze S.-H."/>
            <person name="Tarone A.M."/>
        </authorList>
    </citation>
    <scope>NUCLEOTIDE SEQUENCE [LARGE SCALE GENOMIC DNA]</scope>
    <source>
        <strain evidence="1 2">Crippen</strain>
    </source>
</reference>
<dbReference type="SUPFAM" id="SSF117782">
    <property type="entry name" value="YbjQ-like"/>
    <property type="match status" value="1"/>
</dbReference>
<keyword evidence="2" id="KW-1185">Reference proteome</keyword>
<dbReference type="AlphaFoldDB" id="A0A1S1HL62"/>
<dbReference type="Gene3D" id="3.30.110.70">
    <property type="entry name" value="Hypothetical protein apc22750. Chain B"/>
    <property type="match status" value="1"/>
</dbReference>
<sequence>MGLFSKEKKSYSATLDDIYTSPTIANARIIKNLGVIKVSVSDMISSYKNEGEYLMEEAIKLAKAKGGNAIVNFKYESGILQKNGSAWIAGYIIAYGDAVFIEYND</sequence>
<dbReference type="Proteomes" id="UP000179588">
    <property type="component" value="Unassembled WGS sequence"/>
</dbReference>
<proteinExistence type="predicted"/>
<accession>A0A1S1HL62</accession>
<name>A0A1S1HL62_PROST</name>
<protein>
    <recommendedName>
        <fullName evidence="3">Heavy metal-binding domain-containing protein</fullName>
    </recommendedName>
</protein>
<gene>
    <name evidence="1" type="ORF">A3Q29_21435</name>
</gene>
<evidence type="ECO:0000313" key="1">
    <source>
        <dbReference type="EMBL" id="OHT23069.1"/>
    </source>
</evidence>
<evidence type="ECO:0008006" key="3">
    <source>
        <dbReference type="Google" id="ProtNLM"/>
    </source>
</evidence>
<dbReference type="InterPro" id="IPR035439">
    <property type="entry name" value="UPF0145_dom_sf"/>
</dbReference>
<evidence type="ECO:0000313" key="2">
    <source>
        <dbReference type="Proteomes" id="UP000179588"/>
    </source>
</evidence>
<organism evidence="1 2">
    <name type="scientific">Providencia stuartii</name>
    <dbReference type="NCBI Taxonomy" id="588"/>
    <lineage>
        <taxon>Bacteria</taxon>
        <taxon>Pseudomonadati</taxon>
        <taxon>Pseudomonadota</taxon>
        <taxon>Gammaproteobacteria</taxon>
        <taxon>Enterobacterales</taxon>
        <taxon>Morganellaceae</taxon>
        <taxon>Providencia</taxon>
    </lineage>
</organism>
<dbReference type="EMBL" id="LVIE01000196">
    <property type="protein sequence ID" value="OHT23069.1"/>
    <property type="molecule type" value="Genomic_DNA"/>
</dbReference>
<comment type="caution">
    <text evidence="1">The sequence shown here is derived from an EMBL/GenBank/DDBJ whole genome shotgun (WGS) entry which is preliminary data.</text>
</comment>